<feature type="transmembrane region" description="Helical" evidence="7">
    <location>
        <begin position="259"/>
        <end position="282"/>
    </location>
</feature>
<keyword evidence="9" id="KW-1185">Reference proteome</keyword>
<dbReference type="PIRSF" id="PIRSF035875">
    <property type="entry name" value="RNase_BN"/>
    <property type="match status" value="1"/>
</dbReference>
<evidence type="ECO:0000313" key="9">
    <source>
        <dbReference type="Proteomes" id="UP000319255"/>
    </source>
</evidence>
<keyword evidence="2" id="KW-1003">Cell membrane</keyword>
<reference evidence="8 9" key="1">
    <citation type="submission" date="2019-06" db="EMBL/GenBank/DDBJ databases">
        <title>A novel bacterium of genus Amaricoccus, isolated from marine sediment.</title>
        <authorList>
            <person name="Huang H."/>
            <person name="Mo K."/>
            <person name="Hu Y."/>
        </authorList>
    </citation>
    <scope>NUCLEOTIDE SEQUENCE [LARGE SCALE GENOMIC DNA]</scope>
    <source>
        <strain evidence="8 9">HB172011</strain>
    </source>
</reference>
<keyword evidence="3 7" id="KW-0812">Transmembrane</keyword>
<comment type="subcellular location">
    <subcellularLocation>
        <location evidence="1">Cell membrane</location>
        <topology evidence="1">Multi-pass membrane protein</topology>
    </subcellularLocation>
</comment>
<comment type="caution">
    <text evidence="8">The sequence shown here is derived from an EMBL/GenBank/DDBJ whole genome shotgun (WGS) entry which is preliminary data.</text>
</comment>
<dbReference type="Pfam" id="PF03631">
    <property type="entry name" value="Virul_fac_BrkB"/>
    <property type="match status" value="1"/>
</dbReference>
<dbReference type="RefSeq" id="WP_140452599.1">
    <property type="nucleotide sequence ID" value="NZ_VFRP01000002.1"/>
</dbReference>
<evidence type="ECO:0000256" key="2">
    <source>
        <dbReference type="ARBA" id="ARBA00022475"/>
    </source>
</evidence>
<keyword evidence="4 7" id="KW-1133">Transmembrane helix</keyword>
<name>A0A501WU86_9RHOB</name>
<evidence type="ECO:0000256" key="6">
    <source>
        <dbReference type="SAM" id="MobiDB-lite"/>
    </source>
</evidence>
<dbReference type="Proteomes" id="UP000319255">
    <property type="component" value="Unassembled WGS sequence"/>
</dbReference>
<dbReference type="InterPro" id="IPR017039">
    <property type="entry name" value="Virul_fac_BrkB"/>
</dbReference>
<accession>A0A501WU86</accession>
<feature type="compositionally biased region" description="Basic and acidic residues" evidence="6">
    <location>
        <begin position="35"/>
        <end position="46"/>
    </location>
</feature>
<feature type="transmembrane region" description="Helical" evidence="7">
    <location>
        <begin position="130"/>
        <end position="151"/>
    </location>
</feature>
<gene>
    <name evidence="8" type="ORF">FJM51_02820</name>
</gene>
<evidence type="ECO:0000256" key="5">
    <source>
        <dbReference type="ARBA" id="ARBA00023136"/>
    </source>
</evidence>
<feature type="transmembrane region" description="Helical" evidence="7">
    <location>
        <begin position="294"/>
        <end position="316"/>
    </location>
</feature>
<evidence type="ECO:0000256" key="7">
    <source>
        <dbReference type="SAM" id="Phobius"/>
    </source>
</evidence>
<dbReference type="GO" id="GO:0005886">
    <property type="term" value="C:plasma membrane"/>
    <property type="evidence" value="ECO:0007669"/>
    <property type="project" value="UniProtKB-SubCell"/>
</dbReference>
<feature type="transmembrane region" description="Helical" evidence="7">
    <location>
        <begin position="184"/>
        <end position="208"/>
    </location>
</feature>
<feature type="compositionally biased region" description="Basic and acidic residues" evidence="6">
    <location>
        <begin position="17"/>
        <end position="27"/>
    </location>
</feature>
<feature type="transmembrane region" description="Helical" evidence="7">
    <location>
        <begin position="228"/>
        <end position="247"/>
    </location>
</feature>
<dbReference type="EMBL" id="VFRP01000002">
    <property type="protein sequence ID" value="TPE52978.1"/>
    <property type="molecule type" value="Genomic_DNA"/>
</dbReference>
<proteinExistence type="predicted"/>
<sequence length="350" mass="37951">MAEDARERAEETDEAPDAWREEDRESHAGASTRPSGDEGREARRPTDLTKRSWKQVLLRVWNGIAEDHLSIIAAGVGFFGMVAVAPSFAALIGIYGIFADPDAVAQNLERVRPILPGDAYSLLEGQVDRLLAAGTGSLGLASLIAIFFALWSSRAGVAALMEGLNIVYRERDTRNIVWQYASSLFLTVIVIALAILALVVVVALPAVMTFLHLDQLGIGALGAWLARVLPLLVLGVAVVFVIGVVYRMGPHRAPARKRWITPGAVIATITWVLASYLLSTYISRFGNFNETYGSLGAIIALLFWLYLSAFVVLLGAKLNAEMELETEHDTTTGPPRPMGRRGAYVADHVA</sequence>
<dbReference type="PANTHER" id="PTHR30213:SF0">
    <property type="entry name" value="UPF0761 MEMBRANE PROTEIN YIHY"/>
    <property type="match status" value="1"/>
</dbReference>
<protein>
    <submittedName>
        <fullName evidence="8">YihY/virulence factor BrkB family protein</fullName>
    </submittedName>
</protein>
<dbReference type="NCBIfam" id="TIGR00765">
    <property type="entry name" value="yihY_not_rbn"/>
    <property type="match status" value="1"/>
</dbReference>
<keyword evidence="5 7" id="KW-0472">Membrane</keyword>
<feature type="region of interest" description="Disordered" evidence="6">
    <location>
        <begin position="1"/>
        <end position="46"/>
    </location>
</feature>
<dbReference type="OrthoDB" id="9781030at2"/>
<dbReference type="AlphaFoldDB" id="A0A501WU86"/>
<organism evidence="8 9">
    <name type="scientific">Amaricoccus solimangrovi</name>
    <dbReference type="NCBI Taxonomy" id="2589815"/>
    <lineage>
        <taxon>Bacteria</taxon>
        <taxon>Pseudomonadati</taxon>
        <taxon>Pseudomonadota</taxon>
        <taxon>Alphaproteobacteria</taxon>
        <taxon>Rhodobacterales</taxon>
        <taxon>Paracoccaceae</taxon>
        <taxon>Amaricoccus</taxon>
    </lineage>
</organism>
<evidence type="ECO:0000256" key="3">
    <source>
        <dbReference type="ARBA" id="ARBA00022692"/>
    </source>
</evidence>
<dbReference type="PANTHER" id="PTHR30213">
    <property type="entry name" value="INNER MEMBRANE PROTEIN YHJD"/>
    <property type="match status" value="1"/>
</dbReference>
<evidence type="ECO:0000313" key="8">
    <source>
        <dbReference type="EMBL" id="TPE52978.1"/>
    </source>
</evidence>
<feature type="transmembrane region" description="Helical" evidence="7">
    <location>
        <begin position="69"/>
        <end position="98"/>
    </location>
</feature>
<evidence type="ECO:0000256" key="4">
    <source>
        <dbReference type="ARBA" id="ARBA00022989"/>
    </source>
</evidence>
<evidence type="ECO:0000256" key="1">
    <source>
        <dbReference type="ARBA" id="ARBA00004651"/>
    </source>
</evidence>